<evidence type="ECO:0000313" key="4">
    <source>
        <dbReference type="Proteomes" id="UP000538147"/>
    </source>
</evidence>
<dbReference type="InterPro" id="IPR007076">
    <property type="entry name" value="TfoX_N"/>
</dbReference>
<dbReference type="Proteomes" id="UP000538147">
    <property type="component" value="Unassembled WGS sequence"/>
</dbReference>
<evidence type="ECO:0000313" key="3">
    <source>
        <dbReference type="EMBL" id="MBB6229169.1"/>
    </source>
</evidence>
<accession>A0A841L833</accession>
<dbReference type="RefSeq" id="WP_184202659.1">
    <property type="nucleotide sequence ID" value="NZ_BMOX01000062.1"/>
</dbReference>
<keyword evidence="4" id="KW-1185">Reference proteome</keyword>
<protein>
    <submittedName>
        <fullName evidence="3">DNA transformation protein</fullName>
    </submittedName>
</protein>
<evidence type="ECO:0000259" key="2">
    <source>
        <dbReference type="Pfam" id="PF04993"/>
    </source>
</evidence>
<feature type="region of interest" description="Disordered" evidence="1">
    <location>
        <begin position="109"/>
        <end position="129"/>
    </location>
</feature>
<proteinExistence type="predicted"/>
<feature type="domain" description="TfoX N-terminal" evidence="2">
    <location>
        <begin position="12"/>
        <end position="108"/>
    </location>
</feature>
<gene>
    <name evidence="3" type="ORF">FHS79_003370</name>
</gene>
<name>A0A841L833_9SPHN</name>
<dbReference type="SUPFAM" id="SSF159894">
    <property type="entry name" value="YgaC/TfoX-N like"/>
    <property type="match status" value="1"/>
</dbReference>
<dbReference type="Pfam" id="PF04993">
    <property type="entry name" value="TfoX_N"/>
    <property type="match status" value="1"/>
</dbReference>
<sequence>MTRPAMTDWLEEALAPLGQIKVGAMFGGFGVSLDGLAFGLVADDLLYLKCDDATEARFVAEGLAPFAYEKAGVMVAQNRRGRYRRAPDAAMDDAEVLREWAGLALAAARRVKRPAGPRRGPRSSLSRPW</sequence>
<dbReference type="AlphaFoldDB" id="A0A841L833"/>
<reference evidence="3 4" key="1">
    <citation type="submission" date="2020-08" db="EMBL/GenBank/DDBJ databases">
        <title>Genomic Encyclopedia of Type Strains, Phase IV (KMG-IV): sequencing the most valuable type-strain genomes for metagenomic binning, comparative biology and taxonomic classification.</title>
        <authorList>
            <person name="Goeker M."/>
        </authorList>
    </citation>
    <scope>NUCLEOTIDE SEQUENCE [LARGE SCALE GENOMIC DNA]</scope>
    <source>
        <strain evidence="3 4">DSM 102189</strain>
    </source>
</reference>
<organism evidence="3 4">
    <name type="scientific">Polymorphobacter multimanifer</name>
    <dbReference type="NCBI Taxonomy" id="1070431"/>
    <lineage>
        <taxon>Bacteria</taxon>
        <taxon>Pseudomonadati</taxon>
        <taxon>Pseudomonadota</taxon>
        <taxon>Alphaproteobacteria</taxon>
        <taxon>Sphingomonadales</taxon>
        <taxon>Sphingosinicellaceae</taxon>
        <taxon>Polymorphobacter</taxon>
    </lineage>
</organism>
<dbReference type="Gene3D" id="3.30.1460.30">
    <property type="entry name" value="YgaC/TfoX-N like chaperone"/>
    <property type="match status" value="1"/>
</dbReference>
<evidence type="ECO:0000256" key="1">
    <source>
        <dbReference type="SAM" id="MobiDB-lite"/>
    </source>
</evidence>
<comment type="caution">
    <text evidence="3">The sequence shown here is derived from an EMBL/GenBank/DDBJ whole genome shotgun (WGS) entry which is preliminary data.</text>
</comment>
<dbReference type="EMBL" id="JACIIV010000034">
    <property type="protein sequence ID" value="MBB6229169.1"/>
    <property type="molecule type" value="Genomic_DNA"/>
</dbReference>
<feature type="compositionally biased region" description="Basic residues" evidence="1">
    <location>
        <begin position="109"/>
        <end position="121"/>
    </location>
</feature>